<evidence type="ECO:0000256" key="1">
    <source>
        <dbReference type="SAM" id="Phobius"/>
    </source>
</evidence>
<feature type="transmembrane region" description="Helical" evidence="1">
    <location>
        <begin position="5"/>
        <end position="26"/>
    </location>
</feature>
<organism evidence="2">
    <name type="scientific">Pithovirus LCPAC201</name>
    <dbReference type="NCBI Taxonomy" id="2506591"/>
    <lineage>
        <taxon>Viruses</taxon>
        <taxon>Pithoviruses</taxon>
    </lineage>
</organism>
<evidence type="ECO:0000313" key="2">
    <source>
        <dbReference type="EMBL" id="QBK90985.1"/>
    </source>
</evidence>
<dbReference type="EMBL" id="MK500505">
    <property type="protein sequence ID" value="QBK90985.1"/>
    <property type="molecule type" value="Genomic_DNA"/>
</dbReference>
<keyword evidence="1" id="KW-1133">Transmembrane helix</keyword>
<keyword evidence="1 2" id="KW-0812">Transmembrane</keyword>
<reference evidence="2" key="1">
    <citation type="journal article" date="2019" name="MBio">
        <title>Virus Genomes from Deep Sea Sediments Expand the Ocean Megavirome and Support Independent Origins of Viral Gigantism.</title>
        <authorList>
            <person name="Backstrom D."/>
            <person name="Yutin N."/>
            <person name="Jorgensen S.L."/>
            <person name="Dharamshi J."/>
            <person name="Homa F."/>
            <person name="Zaremba-Niedwiedzka K."/>
            <person name="Spang A."/>
            <person name="Wolf Y.I."/>
            <person name="Koonin E.V."/>
            <person name="Ettema T.J."/>
        </authorList>
    </citation>
    <scope>NUCLEOTIDE SEQUENCE</scope>
</reference>
<proteinExistence type="predicted"/>
<name>A0A481Z618_9VIRU</name>
<sequence>MHEIWIVICVFIVIAIIIGLALWLFWPQITGTDGVTDSSQISNVGFLQACGGTLQCQSNLTCQGGVCLKNDDQSCTKSTDCISNQCVGVSEDKQGICSSRVTGGLNGPSPCEGDLAPNDNGICKGTDGFVGCAVPSGSQPAGKDINDNCLSGLCLNSICQPLKNLGQSCLTGQCQEGLTCSLGFCQITGINTSQEGAFCVPGGEPGCQVLLSCSVDTNTCVGGTEPLGGSCNGSDTFCQEGLICLNDVCSYPVPPGDCSTSQSCSNGYTCSNNKCLGQSGAICSVGSQCLSGSCSKNQLAIFKWNNQPVSTLVGIGWSKVVDLPGGITFSRFVATTSGSMDTFWGLDFSDQPGQGGLYLLSNPTRGSWIKTISGTTQNISFDGQIQTTRTETILTISTDQSQIFALIKITTTSVNTQSQVANVTMEWAIKRVELDVSNSANLISIPNFDPPRTINNDLIEIIDFDINIVGDVVLIGSTNLGQNSNQIYSKGMGVNFFSQVSIPSSIQKIALVRFYFLAPNPNSAKLGVVIDNSINIGYVTNTDSLKQQLLFTGTLIGNIYPSNSRTVDYDIIDVSIGQMDSISTSNIWLSVIGKDNPVTETSYLEVLEGKDFQIPGYIGMNSLLYTSPNFTYTQSEGIC</sequence>
<protein>
    <submittedName>
        <fullName evidence="2">Transmembrane protein</fullName>
    </submittedName>
</protein>
<gene>
    <name evidence="2" type="ORF">LCPAC201_02860</name>
</gene>
<accession>A0A481Z618</accession>
<keyword evidence="1" id="KW-0472">Membrane</keyword>